<dbReference type="Proteomes" id="UP001232063">
    <property type="component" value="Unassembled WGS sequence"/>
</dbReference>
<keyword evidence="2" id="KW-1185">Reference proteome</keyword>
<accession>A0AAE3UJM1</accession>
<gene>
    <name evidence="1" type="ORF">QNI22_32305</name>
</gene>
<dbReference type="AlphaFoldDB" id="A0AAE3UJM1"/>
<reference evidence="1" key="1">
    <citation type="submission" date="2023-05" db="EMBL/GenBank/DDBJ databases">
        <authorList>
            <person name="Zhang X."/>
        </authorList>
    </citation>
    <scope>NUCLEOTIDE SEQUENCE</scope>
    <source>
        <strain evidence="1">BD1B2-1</strain>
    </source>
</reference>
<dbReference type="RefSeq" id="WP_314517380.1">
    <property type="nucleotide sequence ID" value="NZ_JASJOU010000016.1"/>
</dbReference>
<organism evidence="1 2">
    <name type="scientific">Xanthocytophaga agilis</name>
    <dbReference type="NCBI Taxonomy" id="3048010"/>
    <lineage>
        <taxon>Bacteria</taxon>
        <taxon>Pseudomonadati</taxon>
        <taxon>Bacteroidota</taxon>
        <taxon>Cytophagia</taxon>
        <taxon>Cytophagales</taxon>
        <taxon>Rhodocytophagaceae</taxon>
        <taxon>Xanthocytophaga</taxon>
    </lineage>
</organism>
<evidence type="ECO:0000313" key="2">
    <source>
        <dbReference type="Proteomes" id="UP001232063"/>
    </source>
</evidence>
<name>A0AAE3UJM1_9BACT</name>
<proteinExistence type="predicted"/>
<protein>
    <submittedName>
        <fullName evidence="1">Imm51 family immunity protein</fullName>
    </submittedName>
</protein>
<evidence type="ECO:0000313" key="1">
    <source>
        <dbReference type="EMBL" id="MDJ1505383.1"/>
    </source>
</evidence>
<comment type="caution">
    <text evidence="1">The sequence shown here is derived from an EMBL/GenBank/DDBJ whole genome shotgun (WGS) entry which is preliminary data.</text>
</comment>
<sequence>MESEHELFPCVLHYYEDTYSIELSSTDTHFFFDLLEEYELYGNGPCWEGLIEQILERDMPDILPLVDFDSEADACLLILPSEEIQHKIANHLHVIFTNETRFREYLQSIDKDRIDA</sequence>
<dbReference type="EMBL" id="JASJOU010000016">
    <property type="protein sequence ID" value="MDJ1505383.1"/>
    <property type="molecule type" value="Genomic_DNA"/>
</dbReference>
<dbReference type="Pfam" id="PF15595">
    <property type="entry name" value="Imm51"/>
    <property type="match status" value="1"/>
</dbReference>
<dbReference type="InterPro" id="IPR028956">
    <property type="entry name" value="Imm51"/>
</dbReference>